<proteinExistence type="predicted"/>
<organism evidence="2 3">
    <name type="scientific">Laspinema olomoucense D3b</name>
    <dbReference type="NCBI Taxonomy" id="2953688"/>
    <lineage>
        <taxon>Bacteria</taxon>
        <taxon>Bacillati</taxon>
        <taxon>Cyanobacteriota</taxon>
        <taxon>Cyanophyceae</taxon>
        <taxon>Oscillatoriophycideae</taxon>
        <taxon>Oscillatoriales</taxon>
        <taxon>Laspinemataceae</taxon>
        <taxon>Laspinema</taxon>
        <taxon>Laspinema olomoucense</taxon>
    </lineage>
</organism>
<dbReference type="EMBL" id="JAMXFA010000038">
    <property type="protein sequence ID" value="MCT7980504.1"/>
    <property type="molecule type" value="Genomic_DNA"/>
</dbReference>
<accession>A0ABT2NF79</accession>
<evidence type="ECO:0000313" key="2">
    <source>
        <dbReference type="EMBL" id="MCT7980504.1"/>
    </source>
</evidence>
<evidence type="ECO:0000313" key="3">
    <source>
        <dbReference type="Proteomes" id="UP001525961"/>
    </source>
</evidence>
<reference evidence="2 3" key="1">
    <citation type="journal article" date="2022" name="Front. Microbiol.">
        <title>High genomic differentiation and limited gene flow indicate recent cryptic speciation within the genus Laspinema (cyanobacteria).</title>
        <authorList>
            <person name="Stanojkovic A."/>
            <person name="Skoupy S."/>
            <person name="Skaloud P."/>
            <person name="Dvorak P."/>
        </authorList>
    </citation>
    <scope>NUCLEOTIDE SEQUENCE [LARGE SCALE GENOMIC DNA]</scope>
    <source>
        <strain evidence="2 3">D3b</strain>
    </source>
</reference>
<dbReference type="RefSeq" id="WP_261197880.1">
    <property type="nucleotide sequence ID" value="NZ_JAMXFA010000038.1"/>
</dbReference>
<dbReference type="Gene3D" id="3.40.50.1010">
    <property type="entry name" value="5'-nuclease"/>
    <property type="match status" value="1"/>
</dbReference>
<keyword evidence="3" id="KW-1185">Reference proteome</keyword>
<comment type="caution">
    <text evidence="2">The sequence shown here is derived from an EMBL/GenBank/DDBJ whole genome shotgun (WGS) entry which is preliminary data.</text>
</comment>
<sequence>MRRRIILDTGPLAALLNKRDTWHEWVKQELAQVKPPLLTCESVISEACFLLKNLHNGQESVIFLLNNGTIQIPFRLNEEAASIQELSRRYQSIPMSLADACIVRMAELYPDSVVLTLDSDFTIYRKNRNQEIPVIMPPS</sequence>
<name>A0ABT2NF79_9CYAN</name>
<gene>
    <name evidence="2" type="ORF">NG792_22530</name>
</gene>
<dbReference type="SUPFAM" id="SSF88723">
    <property type="entry name" value="PIN domain-like"/>
    <property type="match status" value="1"/>
</dbReference>
<dbReference type="InterPro" id="IPR029060">
    <property type="entry name" value="PIN-like_dom_sf"/>
</dbReference>
<evidence type="ECO:0000259" key="1">
    <source>
        <dbReference type="Pfam" id="PF01850"/>
    </source>
</evidence>
<feature type="domain" description="PIN" evidence="1">
    <location>
        <begin position="5"/>
        <end position="123"/>
    </location>
</feature>
<protein>
    <submittedName>
        <fullName evidence="2">PIN domain-containing protein</fullName>
    </submittedName>
</protein>
<dbReference type="Proteomes" id="UP001525961">
    <property type="component" value="Unassembled WGS sequence"/>
</dbReference>
<dbReference type="Pfam" id="PF01850">
    <property type="entry name" value="PIN"/>
    <property type="match status" value="1"/>
</dbReference>
<dbReference type="InterPro" id="IPR002716">
    <property type="entry name" value="PIN_dom"/>
</dbReference>